<comment type="similarity">
    <text evidence="1">Belongs to the YggT family.</text>
</comment>
<keyword evidence="2" id="KW-0812">Transmembrane</keyword>
<dbReference type="InterPro" id="IPR003425">
    <property type="entry name" value="CCB3/YggT"/>
</dbReference>
<comment type="caution">
    <text evidence="3">The sequence shown here is derived from an EMBL/GenBank/DDBJ whole genome shotgun (WGS) entry which is preliminary data.</text>
</comment>
<evidence type="ECO:0000313" key="4">
    <source>
        <dbReference type="Proteomes" id="UP000248795"/>
    </source>
</evidence>
<keyword evidence="2" id="KW-1133">Transmembrane helix</keyword>
<reference evidence="4" key="1">
    <citation type="submission" date="2018-06" db="EMBL/GenBank/DDBJ databases">
        <title>Aestuariibacter litoralis strain KCTC 52945T.</title>
        <authorList>
            <person name="Li X."/>
            <person name="Salam N."/>
            <person name="Li J.-L."/>
            <person name="Chen Y.-M."/>
            <person name="Yang Z.-W."/>
            <person name="Zhang L.-Y."/>
            <person name="Han M.-X."/>
            <person name="Xiao M."/>
            <person name="Li W.-J."/>
        </authorList>
    </citation>
    <scope>NUCLEOTIDE SEQUENCE [LARGE SCALE GENOMIC DNA]</scope>
    <source>
        <strain evidence="4">KCTC 52945</strain>
    </source>
</reference>
<evidence type="ECO:0000313" key="3">
    <source>
        <dbReference type="EMBL" id="PZF79009.1"/>
    </source>
</evidence>
<dbReference type="PANTHER" id="PTHR33219">
    <property type="entry name" value="YLMG HOMOLOG PROTEIN 2, CHLOROPLASTIC"/>
    <property type="match status" value="1"/>
</dbReference>
<gene>
    <name evidence="3" type="ORF">DK847_02930</name>
</gene>
<evidence type="ECO:0000256" key="1">
    <source>
        <dbReference type="ARBA" id="ARBA00010894"/>
    </source>
</evidence>
<feature type="transmembrane region" description="Helical" evidence="2">
    <location>
        <begin position="66"/>
        <end position="92"/>
    </location>
</feature>
<dbReference type="Pfam" id="PF02325">
    <property type="entry name" value="CCB3_YggT"/>
    <property type="match status" value="1"/>
</dbReference>
<dbReference type="AlphaFoldDB" id="A0A2W2BS39"/>
<dbReference type="PANTHER" id="PTHR33219:SF14">
    <property type="entry name" value="PROTEIN COFACTOR ASSEMBLY OF COMPLEX C SUBUNIT B CCB3, CHLOROPLASTIC-RELATED"/>
    <property type="match status" value="1"/>
</dbReference>
<protein>
    <submittedName>
        <fullName evidence="3">YggT family protein</fullName>
    </submittedName>
</protein>
<proteinExistence type="inferred from homology"/>
<keyword evidence="4" id="KW-1185">Reference proteome</keyword>
<dbReference type="EMBL" id="QKVK01000001">
    <property type="protein sequence ID" value="PZF79009.1"/>
    <property type="molecule type" value="Genomic_DNA"/>
</dbReference>
<keyword evidence="2" id="KW-0472">Membrane</keyword>
<accession>A0A2W2BS39</accession>
<dbReference type="GO" id="GO:0016020">
    <property type="term" value="C:membrane"/>
    <property type="evidence" value="ECO:0007669"/>
    <property type="project" value="InterPro"/>
</dbReference>
<sequence>MNPFLWLILTVINIYFWIILAMVVMSWLVAFGIVNRSNPYVRQIGYALERLTEPLLRPIRRVLPDLGGIDISPIVLLIAMQFFGMLVTRVFVNLGWA</sequence>
<organism evidence="3 4">
    <name type="scientific">Aestuariivirga litoralis</name>
    <dbReference type="NCBI Taxonomy" id="2650924"/>
    <lineage>
        <taxon>Bacteria</taxon>
        <taxon>Pseudomonadati</taxon>
        <taxon>Pseudomonadota</taxon>
        <taxon>Alphaproteobacteria</taxon>
        <taxon>Hyphomicrobiales</taxon>
        <taxon>Aestuariivirgaceae</taxon>
        <taxon>Aestuariivirga</taxon>
    </lineage>
</organism>
<name>A0A2W2BS39_9HYPH</name>
<evidence type="ECO:0000256" key="2">
    <source>
        <dbReference type="SAM" id="Phobius"/>
    </source>
</evidence>
<dbReference type="Proteomes" id="UP000248795">
    <property type="component" value="Unassembled WGS sequence"/>
</dbReference>
<feature type="transmembrane region" description="Helical" evidence="2">
    <location>
        <begin position="6"/>
        <end position="34"/>
    </location>
</feature>